<name>A0A0H4IIS0_9CAUD</name>
<evidence type="ECO:0000313" key="1">
    <source>
        <dbReference type="EMBL" id="AKO59041.1"/>
    </source>
</evidence>
<dbReference type="EMBL" id="KJ133688">
    <property type="protein sequence ID" value="AKO59041.1"/>
    <property type="molecule type" value="Genomic_DNA"/>
</dbReference>
<reference evidence="1 2" key="1">
    <citation type="journal article" date="2015" name="Virol. J.">
        <title>Whole genome sequence comparison of ten diagnostic brucellaphages propagated on two Brucella abortus hosts.</title>
        <authorList>
            <person name="Tevdoradze E."/>
            <person name="Farlow J."/>
            <person name="Kotorashvili A."/>
            <person name="Skhirtladze N."/>
            <person name="Antadze I."/>
            <person name="Gunia S."/>
            <person name="Balarjishvili N."/>
            <person name="Kvachadze L."/>
            <person name="Kutateladze M."/>
        </authorList>
    </citation>
    <scope>NUCLEOTIDE SEQUENCE [LARGE SCALE GENOMIC DNA]</scope>
</reference>
<organism evidence="1 2">
    <name type="scientific">Brucella phage 02_19</name>
    <dbReference type="NCBI Taxonomy" id="1667365"/>
    <lineage>
        <taxon>Viruses</taxon>
        <taxon>Duplodnaviria</taxon>
        <taxon>Heunggongvirae</taxon>
        <taxon>Uroviricota</taxon>
        <taxon>Caudoviricetes</taxon>
        <taxon>Perisivirus</taxon>
        <taxon>Perisivirus Tb</taxon>
    </lineage>
</organism>
<sequence>MGKYEWKPFTLLVSAEEVEKEVLKIEAGKYYKTGDGRKVGPIKSYEDRYFHKASFACREWTYLENGKWAGSLNNDNRDLISEWSEAPIRTVTRREIVEGVYGSVDIYHVTKKYVCVKINSNMSGEDLRETAHLFNQLAEALEENGK</sequence>
<evidence type="ECO:0000313" key="2">
    <source>
        <dbReference type="Proteomes" id="UP000225110"/>
    </source>
</evidence>
<dbReference type="Proteomes" id="UP000225110">
    <property type="component" value="Segment"/>
</dbReference>
<accession>A0A0H4IIS0</accession>
<gene>
    <name evidence="1" type="ORF">p0219_53</name>
</gene>
<protein>
    <submittedName>
        <fullName evidence="1">Uncharacterized protein</fullName>
    </submittedName>
</protein>
<proteinExistence type="predicted"/>